<organism evidence="2 3">
    <name type="scientific">Marinovum algicola</name>
    <dbReference type="NCBI Taxonomy" id="42444"/>
    <lineage>
        <taxon>Bacteria</taxon>
        <taxon>Pseudomonadati</taxon>
        <taxon>Pseudomonadota</taxon>
        <taxon>Alphaproteobacteria</taxon>
        <taxon>Rhodobacterales</taxon>
        <taxon>Roseobacteraceae</taxon>
        <taxon>Marinovum</taxon>
    </lineage>
</organism>
<dbReference type="EMBL" id="FNYY01000005">
    <property type="protein sequence ID" value="SEJ41579.1"/>
    <property type="molecule type" value="Genomic_DNA"/>
</dbReference>
<evidence type="ECO:0000259" key="1">
    <source>
        <dbReference type="Pfam" id="PF12708"/>
    </source>
</evidence>
<evidence type="ECO:0000313" key="2">
    <source>
        <dbReference type="EMBL" id="SEJ41579.1"/>
    </source>
</evidence>
<gene>
    <name evidence="2" type="ORF">SAMN04487940_105273</name>
</gene>
<dbReference type="Pfam" id="PF12708">
    <property type="entry name" value="Pect-lyase_RHGA_epim"/>
    <property type="match status" value="1"/>
</dbReference>
<accession>A0A975W9S7</accession>
<protein>
    <submittedName>
        <fullName evidence="2">Right handed beta helix region</fullName>
    </submittedName>
</protein>
<dbReference type="SUPFAM" id="SSF51126">
    <property type="entry name" value="Pectin lyase-like"/>
    <property type="match status" value="1"/>
</dbReference>
<dbReference type="InterPro" id="IPR011050">
    <property type="entry name" value="Pectin_lyase_fold/virulence"/>
</dbReference>
<reference evidence="2 3" key="1">
    <citation type="submission" date="2016-10" db="EMBL/GenBank/DDBJ databases">
        <authorList>
            <person name="Varghese N."/>
            <person name="Submissions S."/>
        </authorList>
    </citation>
    <scope>NUCLEOTIDE SEQUENCE [LARGE SCALE GENOMIC DNA]</scope>
    <source>
        <strain evidence="2 3">FF3</strain>
    </source>
</reference>
<name>A0A975W9S7_9RHOB</name>
<dbReference type="Proteomes" id="UP000182932">
    <property type="component" value="Unassembled WGS sequence"/>
</dbReference>
<sequence length="761" mass="81728">MNKAITEGVVFMPTAFAAGLDVWSSENGRPGDDTYASAANAAFVPSDQDFGGCLEIQKSDSTQKLRYMGQTPMLPGCYLRVTARVKAISGNLPNVRIAGYPALSNGSQVSGVIVSGPAVTLTNYGEITEVSAILGPGNRTGVDMIWGTAPVFAHLGLDLTGPNGGLVRIDDLVIEDVTSVFHGKQLAMVDVRDFGAIGDGNTDDSAAFEAADDAADGREILVSAGSYRLNNDVTINSRIRFEGTVTMPESAVLSLTKDFDLGTYIDAFGNEELGFKKAFQSLLNNADHESLDMGGRRISISEPIDMQAAVNNKDTYAQRRHIANGQFYATGDAVWEPDVFTSQATYSAGDDDKLTNVANVANIPVGALITGAGVARETYVRSKNVSAGEITLSQPMGAATGTQTLTFTRFKYLIDFSGFEKLTSFSFSDIEFQCNNKASGIMLAKTGTVFQVRDCFFTRPRQRGITSIGYGCQGMLVDRCQFLSSEGSEPAQNRISIAINTNANDVKLRNNRASQFRHFCILSGSNAVVQGNHFFQGDGQPNGVRMAGLVLALRSCNTTVVGNYVDNCFIEWTNEREVAPDFAGGFGFAGLSITNNVFLCGEVLPSFAWIVVKPYGTGHFFNGINVTGNLFRGVGAVIQQAEKVDTTHADMNYGNMKNVYFTDNTFNNVFKTTENPVTVSHTQSSAAATWQISGASVLAFGGEARGVVSVVATDKIENSANVAQWGMPYTKVRQGAANDRIDLFWQTAVRGKVSVTMRMDV</sequence>
<feature type="domain" description="Rhamnogalacturonase A/B/Epimerase-like pectate lyase" evidence="1">
    <location>
        <begin position="189"/>
        <end position="259"/>
    </location>
</feature>
<comment type="caution">
    <text evidence="2">The sequence shown here is derived from an EMBL/GenBank/DDBJ whole genome shotgun (WGS) entry which is preliminary data.</text>
</comment>
<dbReference type="Gene3D" id="2.160.20.10">
    <property type="entry name" value="Single-stranded right-handed beta-helix, Pectin lyase-like"/>
    <property type="match status" value="1"/>
</dbReference>
<evidence type="ECO:0000313" key="3">
    <source>
        <dbReference type="Proteomes" id="UP000182932"/>
    </source>
</evidence>
<dbReference type="InterPro" id="IPR012334">
    <property type="entry name" value="Pectin_lyas_fold"/>
</dbReference>
<dbReference type="AlphaFoldDB" id="A0A975W9S7"/>
<keyword evidence="3" id="KW-1185">Reference proteome</keyword>
<dbReference type="GeneID" id="80818237"/>
<dbReference type="InterPro" id="IPR024535">
    <property type="entry name" value="RHGA/B-epi-like_pectate_lyase"/>
</dbReference>
<proteinExistence type="predicted"/>
<dbReference type="RefSeq" id="WP_074836406.1">
    <property type="nucleotide sequence ID" value="NZ_CATMKJ010000009.1"/>
</dbReference>